<dbReference type="InterPro" id="IPR027417">
    <property type="entry name" value="P-loop_NTPase"/>
</dbReference>
<dbReference type="AlphaFoldDB" id="A0A6M3IYM5"/>
<dbReference type="Pfam" id="PF03237">
    <property type="entry name" value="Terminase_6N"/>
    <property type="match status" value="1"/>
</dbReference>
<dbReference type="Pfam" id="PF17289">
    <property type="entry name" value="Terminase_6C"/>
    <property type="match status" value="1"/>
</dbReference>
<feature type="domain" description="Terminase large subunit gp17-like C-terminal" evidence="3">
    <location>
        <begin position="314"/>
        <end position="420"/>
    </location>
</feature>
<evidence type="ECO:0000313" key="4">
    <source>
        <dbReference type="EMBL" id="QJA62786.1"/>
    </source>
</evidence>
<evidence type="ECO:0000259" key="3">
    <source>
        <dbReference type="Pfam" id="PF17289"/>
    </source>
</evidence>
<feature type="region of interest" description="Disordered" evidence="2">
    <location>
        <begin position="284"/>
        <end position="310"/>
    </location>
</feature>
<name>A0A6M3IYM5_9ZZZZ</name>
<feature type="compositionally biased region" description="Basic and acidic residues" evidence="2">
    <location>
        <begin position="286"/>
        <end position="299"/>
    </location>
</feature>
<accession>A0A6M3IYM5</accession>
<gene>
    <name evidence="4" type="ORF">MM415B00727_0014</name>
</gene>
<keyword evidence="1" id="KW-1188">Viral release from host cell</keyword>
<organism evidence="4">
    <name type="scientific">viral metagenome</name>
    <dbReference type="NCBI Taxonomy" id="1070528"/>
    <lineage>
        <taxon>unclassified sequences</taxon>
        <taxon>metagenomes</taxon>
        <taxon>organismal metagenomes</taxon>
    </lineage>
</organism>
<reference evidence="4" key="1">
    <citation type="submission" date="2020-03" db="EMBL/GenBank/DDBJ databases">
        <title>The deep terrestrial virosphere.</title>
        <authorList>
            <person name="Holmfeldt K."/>
            <person name="Nilsson E."/>
            <person name="Simone D."/>
            <person name="Lopez-Fernandez M."/>
            <person name="Wu X."/>
            <person name="de Brujin I."/>
            <person name="Lundin D."/>
            <person name="Andersson A."/>
            <person name="Bertilsson S."/>
            <person name="Dopson M."/>
        </authorList>
    </citation>
    <scope>NUCLEOTIDE SEQUENCE</scope>
    <source>
        <strain evidence="4">MM415B00727</strain>
    </source>
</reference>
<dbReference type="Gene3D" id="3.40.50.300">
    <property type="entry name" value="P-loop containing nucleotide triphosphate hydrolases"/>
    <property type="match status" value="1"/>
</dbReference>
<evidence type="ECO:0000256" key="1">
    <source>
        <dbReference type="ARBA" id="ARBA00022612"/>
    </source>
</evidence>
<dbReference type="EMBL" id="MT141481">
    <property type="protein sequence ID" value="QJA62786.1"/>
    <property type="molecule type" value="Genomic_DNA"/>
</dbReference>
<dbReference type="InterPro" id="IPR035421">
    <property type="entry name" value="Terminase_6C"/>
</dbReference>
<evidence type="ECO:0000256" key="2">
    <source>
        <dbReference type="SAM" id="MobiDB-lite"/>
    </source>
</evidence>
<protein>
    <submittedName>
        <fullName evidence="4">Putative terminase</fullName>
    </submittedName>
</protein>
<sequence>MTQKQSFVSDLLSLASAPSKSQLSAKIDQILTSLKSEEADALLYDWGFWARPDQLPPGGDWLFWLMLAGRGSGKTRAGAEWVAQRVRHGARWIGLIGQTVGDVRDVMVEGPAGIMAVHHPNERPMYEPSKRRLSWPNGAQASTFSGDSPDQLRGPQFDTVWADEPAKWKYPTRAWDNMELGLRLGDDPRGCATTTPRAIPLIRRLVADPDVHLTRASTYANLGNLAPRFIQRVLKRYEHTRLGRQELYAELLDDVAGALWTREMLDRHRVDRAPALRRIAVGVDPQGKKDATRQAREAIEGDENENPQGLTETGVIVSGEAADGELYVLDDQSGYYSPKEWGEAVVQTYHDHRADWVVAEANYGGDMVAHTVNVVDKNVNVQLVHATRGKTVRAAPVVALYEQGRVHHVGQYPELEDEQCTWVDEPGQLSPNRMDALVWSIWKLQMEDDERVGYDRGRHMR</sequence>
<proteinExistence type="predicted"/>